<reference evidence="7 8" key="1">
    <citation type="submission" date="2014-04" db="EMBL/GenBank/DDBJ databases">
        <authorList>
            <consortium name="DOE Joint Genome Institute"/>
            <person name="Kuo A."/>
            <person name="Girlanda M."/>
            <person name="Perotto S."/>
            <person name="Kohler A."/>
            <person name="Nagy L.G."/>
            <person name="Floudas D."/>
            <person name="Copeland A."/>
            <person name="Barry K.W."/>
            <person name="Cichocki N."/>
            <person name="Veneault-Fourrey C."/>
            <person name="LaButti K."/>
            <person name="Lindquist E.A."/>
            <person name="Lipzen A."/>
            <person name="Lundell T."/>
            <person name="Morin E."/>
            <person name="Murat C."/>
            <person name="Sun H."/>
            <person name="Tunlid A."/>
            <person name="Henrissat B."/>
            <person name="Grigoriev I.V."/>
            <person name="Hibbett D.S."/>
            <person name="Martin F."/>
            <person name="Nordberg H.P."/>
            <person name="Cantor M.N."/>
            <person name="Hua S.X."/>
        </authorList>
    </citation>
    <scope>NUCLEOTIDE SEQUENCE [LARGE SCALE GENOMIC DNA]</scope>
    <source>
        <strain evidence="7 8">MUT 4182</strain>
    </source>
</reference>
<dbReference type="AlphaFoldDB" id="A0A0C3LG72"/>
<evidence type="ECO:0000256" key="5">
    <source>
        <dbReference type="ARBA" id="ARBA00025599"/>
    </source>
</evidence>
<dbReference type="PANTHER" id="PTHR12801:SF45">
    <property type="entry name" value="RNA EXONUCLEASE 4"/>
    <property type="match status" value="1"/>
</dbReference>
<gene>
    <name evidence="7" type="ORF">M407DRAFT_210385</name>
</gene>
<dbReference type="InterPro" id="IPR013520">
    <property type="entry name" value="Ribonucl_H"/>
</dbReference>
<sequence length="190" mass="21294">MPKELIGLSCVCVGMGEGGTISMLGRVSLVDRLGNTLYDTFVKPSSKIESYRETTTGLGSSYFGTHDAVPFDTAQRDVAAWIRDKIVVGHRLWLNFQVLGISHPTVDTRDLGLYLPFRTALSTPNEVIGLPTLMWHLMKRKIREGFVDSLEDARATIDLYRSESKAWEGYNKAGQWPCALPPVAYNRYYT</sequence>
<comment type="function">
    <text evidence="5">Exoribonuclease involved in ribosome biosynthesis. Involved in the processing of ITS1, the internal transcribed spacer localized between the 18S and 5.8S rRNAs.</text>
</comment>
<dbReference type="OrthoDB" id="8191639at2759"/>
<dbReference type="SMART" id="SM00479">
    <property type="entry name" value="EXOIII"/>
    <property type="match status" value="1"/>
</dbReference>
<dbReference type="Proteomes" id="UP000054248">
    <property type="component" value="Unassembled WGS sequence"/>
</dbReference>
<dbReference type="InterPro" id="IPR036397">
    <property type="entry name" value="RNaseH_sf"/>
</dbReference>
<evidence type="ECO:0000256" key="1">
    <source>
        <dbReference type="ARBA" id="ARBA00022552"/>
    </source>
</evidence>
<evidence type="ECO:0000313" key="8">
    <source>
        <dbReference type="Proteomes" id="UP000054248"/>
    </source>
</evidence>
<protein>
    <recommendedName>
        <fullName evidence="6">Exonuclease domain-containing protein</fullName>
    </recommendedName>
</protein>
<evidence type="ECO:0000256" key="2">
    <source>
        <dbReference type="ARBA" id="ARBA00022722"/>
    </source>
</evidence>
<keyword evidence="2" id="KW-0540">Nuclease</keyword>
<keyword evidence="3" id="KW-0378">Hydrolase</keyword>
<dbReference type="InterPro" id="IPR012337">
    <property type="entry name" value="RNaseH-like_sf"/>
</dbReference>
<dbReference type="STRING" id="1051891.A0A0C3LG72"/>
<dbReference type="GO" id="GO:0003676">
    <property type="term" value="F:nucleic acid binding"/>
    <property type="evidence" value="ECO:0007669"/>
    <property type="project" value="InterPro"/>
</dbReference>
<feature type="domain" description="Exonuclease" evidence="6">
    <location>
        <begin position="4"/>
        <end position="169"/>
    </location>
</feature>
<dbReference type="PANTHER" id="PTHR12801">
    <property type="entry name" value="RNA EXONUCLEASE REXO1 / RECO3 FAMILY MEMBER-RELATED"/>
    <property type="match status" value="1"/>
</dbReference>
<dbReference type="SUPFAM" id="SSF53098">
    <property type="entry name" value="Ribonuclease H-like"/>
    <property type="match status" value="1"/>
</dbReference>
<evidence type="ECO:0000313" key="7">
    <source>
        <dbReference type="EMBL" id="KIO32973.1"/>
    </source>
</evidence>
<keyword evidence="8" id="KW-1185">Reference proteome</keyword>
<dbReference type="HOGENOM" id="CLU_022453_3_0_1"/>
<dbReference type="GO" id="GO:0006364">
    <property type="term" value="P:rRNA processing"/>
    <property type="evidence" value="ECO:0007669"/>
    <property type="project" value="UniProtKB-KW"/>
</dbReference>
<evidence type="ECO:0000256" key="4">
    <source>
        <dbReference type="ARBA" id="ARBA00022839"/>
    </source>
</evidence>
<evidence type="ECO:0000256" key="3">
    <source>
        <dbReference type="ARBA" id="ARBA00022801"/>
    </source>
</evidence>
<dbReference type="GO" id="GO:0005634">
    <property type="term" value="C:nucleus"/>
    <property type="evidence" value="ECO:0007669"/>
    <property type="project" value="TreeGrafter"/>
</dbReference>
<accession>A0A0C3LG72</accession>
<name>A0A0C3LG72_9AGAM</name>
<dbReference type="Gene3D" id="3.30.420.10">
    <property type="entry name" value="Ribonuclease H-like superfamily/Ribonuclease H"/>
    <property type="match status" value="1"/>
</dbReference>
<dbReference type="InterPro" id="IPR047021">
    <property type="entry name" value="REXO1/3/4-like"/>
</dbReference>
<evidence type="ECO:0000259" key="6">
    <source>
        <dbReference type="SMART" id="SM00479"/>
    </source>
</evidence>
<keyword evidence="4" id="KW-0269">Exonuclease</keyword>
<reference evidence="8" key="2">
    <citation type="submission" date="2015-01" db="EMBL/GenBank/DDBJ databases">
        <title>Evolutionary Origins and Diversification of the Mycorrhizal Mutualists.</title>
        <authorList>
            <consortium name="DOE Joint Genome Institute"/>
            <consortium name="Mycorrhizal Genomics Consortium"/>
            <person name="Kohler A."/>
            <person name="Kuo A."/>
            <person name="Nagy L.G."/>
            <person name="Floudas D."/>
            <person name="Copeland A."/>
            <person name="Barry K.W."/>
            <person name="Cichocki N."/>
            <person name="Veneault-Fourrey C."/>
            <person name="LaButti K."/>
            <person name="Lindquist E.A."/>
            <person name="Lipzen A."/>
            <person name="Lundell T."/>
            <person name="Morin E."/>
            <person name="Murat C."/>
            <person name="Riley R."/>
            <person name="Ohm R."/>
            <person name="Sun H."/>
            <person name="Tunlid A."/>
            <person name="Henrissat B."/>
            <person name="Grigoriev I.V."/>
            <person name="Hibbett D.S."/>
            <person name="Martin F."/>
        </authorList>
    </citation>
    <scope>NUCLEOTIDE SEQUENCE [LARGE SCALE GENOMIC DNA]</scope>
    <source>
        <strain evidence="8">MUT 4182</strain>
    </source>
</reference>
<dbReference type="GO" id="GO:0004527">
    <property type="term" value="F:exonuclease activity"/>
    <property type="evidence" value="ECO:0007669"/>
    <property type="project" value="UniProtKB-KW"/>
</dbReference>
<proteinExistence type="predicted"/>
<organism evidence="7 8">
    <name type="scientific">Tulasnella calospora MUT 4182</name>
    <dbReference type="NCBI Taxonomy" id="1051891"/>
    <lineage>
        <taxon>Eukaryota</taxon>
        <taxon>Fungi</taxon>
        <taxon>Dikarya</taxon>
        <taxon>Basidiomycota</taxon>
        <taxon>Agaricomycotina</taxon>
        <taxon>Agaricomycetes</taxon>
        <taxon>Cantharellales</taxon>
        <taxon>Tulasnellaceae</taxon>
        <taxon>Tulasnella</taxon>
    </lineage>
</organism>
<dbReference type="EMBL" id="KN822951">
    <property type="protein sequence ID" value="KIO32973.1"/>
    <property type="molecule type" value="Genomic_DNA"/>
</dbReference>
<keyword evidence="1" id="KW-0698">rRNA processing</keyword>